<dbReference type="WBParaSite" id="HPBE_0001643201-mRNA-1">
    <property type="protein sequence ID" value="HPBE_0001643201-mRNA-1"/>
    <property type="gene ID" value="HPBE_0001643201"/>
</dbReference>
<evidence type="ECO:0000313" key="2">
    <source>
        <dbReference type="Proteomes" id="UP000050761"/>
    </source>
</evidence>
<accession>A0A183G4I2</accession>
<reference evidence="1 2" key="1">
    <citation type="submission" date="2018-11" db="EMBL/GenBank/DDBJ databases">
        <authorList>
            <consortium name="Pathogen Informatics"/>
        </authorList>
    </citation>
    <scope>NUCLEOTIDE SEQUENCE [LARGE SCALE GENOMIC DNA]</scope>
</reference>
<keyword evidence="2" id="KW-1185">Reference proteome</keyword>
<protein>
    <submittedName>
        <fullName evidence="3">Reverse transcriptase</fullName>
    </submittedName>
</protein>
<name>A0A183G4I2_HELPZ</name>
<proteinExistence type="predicted"/>
<evidence type="ECO:0000313" key="1">
    <source>
        <dbReference type="EMBL" id="VDP05924.1"/>
    </source>
</evidence>
<dbReference type="OrthoDB" id="5848222at2759"/>
<accession>A0A3P8BKG9</accession>
<organism evidence="2 3">
    <name type="scientific">Heligmosomoides polygyrus</name>
    <name type="common">Parasitic roundworm</name>
    <dbReference type="NCBI Taxonomy" id="6339"/>
    <lineage>
        <taxon>Eukaryota</taxon>
        <taxon>Metazoa</taxon>
        <taxon>Ecdysozoa</taxon>
        <taxon>Nematoda</taxon>
        <taxon>Chromadorea</taxon>
        <taxon>Rhabditida</taxon>
        <taxon>Rhabditina</taxon>
        <taxon>Rhabditomorpha</taxon>
        <taxon>Strongyloidea</taxon>
        <taxon>Heligmosomidae</taxon>
        <taxon>Heligmosomoides</taxon>
    </lineage>
</organism>
<dbReference type="AlphaFoldDB" id="A0A183G4I2"/>
<sequence length="126" mass="14334">MALAGWVLYDRTIPGHLKSKVYRTDVRPVATYGAECWPLTKGVERRLSVMEMKMLRWTVGVTCLDHVRNDTIRQSFGVAPIAEKLREARLLWHSHVLRANKDTVRKIGLKLEVPGMRPGDARNNVG</sequence>
<gene>
    <name evidence="1" type="ORF">HPBE_LOCUS16431</name>
</gene>
<reference evidence="3" key="2">
    <citation type="submission" date="2019-09" db="UniProtKB">
        <authorList>
            <consortium name="WormBaseParasite"/>
        </authorList>
    </citation>
    <scope>IDENTIFICATION</scope>
</reference>
<dbReference type="Proteomes" id="UP000050761">
    <property type="component" value="Unassembled WGS sequence"/>
</dbReference>
<dbReference type="EMBL" id="UZAH01029415">
    <property type="protein sequence ID" value="VDP05924.1"/>
    <property type="molecule type" value="Genomic_DNA"/>
</dbReference>
<dbReference type="PANTHER" id="PTHR46238">
    <property type="entry name" value="REVERSE TRANSCRIPTASE DOMAIN-CONTAINING PROTEIN"/>
    <property type="match status" value="1"/>
</dbReference>
<evidence type="ECO:0000313" key="3">
    <source>
        <dbReference type="WBParaSite" id="HPBE_0001643201-mRNA-1"/>
    </source>
</evidence>
<dbReference type="PANTHER" id="PTHR46238:SF8">
    <property type="entry name" value="ENDONUCLEASE_EXONUCLEASE_PHOSPHATASE DOMAIN-CONTAINING PROTEIN"/>
    <property type="match status" value="1"/>
</dbReference>